<reference evidence="3" key="1">
    <citation type="submission" date="2016-06" db="EMBL/GenBank/DDBJ databases">
        <title>Parallel loss of symbiosis genes in relatives of nitrogen-fixing non-legume Parasponia.</title>
        <authorList>
            <person name="Van Velzen R."/>
            <person name="Holmer R."/>
            <person name="Bu F."/>
            <person name="Rutten L."/>
            <person name="Van Zeijl A."/>
            <person name="Liu W."/>
            <person name="Santuari L."/>
            <person name="Cao Q."/>
            <person name="Sharma T."/>
            <person name="Shen D."/>
            <person name="Roswanjaya Y."/>
            <person name="Wardhani T."/>
            <person name="Kalhor M.S."/>
            <person name="Jansen J."/>
            <person name="Van den Hoogen J."/>
            <person name="Gungor B."/>
            <person name="Hartog M."/>
            <person name="Hontelez J."/>
            <person name="Verver J."/>
            <person name="Yang W.-C."/>
            <person name="Schijlen E."/>
            <person name="Repin R."/>
            <person name="Schilthuizen M."/>
            <person name="Schranz E."/>
            <person name="Heidstra R."/>
            <person name="Miyata K."/>
            <person name="Fedorova E."/>
            <person name="Kohlen W."/>
            <person name="Bisseling T."/>
            <person name="Smit S."/>
            <person name="Geurts R."/>
        </authorList>
    </citation>
    <scope>NUCLEOTIDE SEQUENCE [LARGE SCALE GENOMIC DNA]</scope>
    <source>
        <strain evidence="3">cv. WU1-14</strain>
    </source>
</reference>
<protein>
    <submittedName>
        <fullName evidence="2">Uncharacterized protein</fullName>
    </submittedName>
</protein>
<sequence>MDSSLDNLMRLLDDLKIAKNWAHCWSTFLSSEITLRSHGCSEDKERRRDGNGERKRSLIAALM</sequence>
<keyword evidence="3" id="KW-1185">Reference proteome</keyword>
<evidence type="ECO:0000313" key="2">
    <source>
        <dbReference type="EMBL" id="PON36121.1"/>
    </source>
</evidence>
<proteinExistence type="predicted"/>
<evidence type="ECO:0000313" key="3">
    <source>
        <dbReference type="Proteomes" id="UP000237105"/>
    </source>
</evidence>
<gene>
    <name evidence="2" type="ORF">PanWU01x14_331060</name>
</gene>
<feature type="non-terminal residue" evidence="2">
    <location>
        <position position="63"/>
    </location>
</feature>
<feature type="region of interest" description="Disordered" evidence="1">
    <location>
        <begin position="40"/>
        <end position="63"/>
    </location>
</feature>
<organism evidence="2 3">
    <name type="scientific">Parasponia andersonii</name>
    <name type="common">Sponia andersonii</name>
    <dbReference type="NCBI Taxonomy" id="3476"/>
    <lineage>
        <taxon>Eukaryota</taxon>
        <taxon>Viridiplantae</taxon>
        <taxon>Streptophyta</taxon>
        <taxon>Embryophyta</taxon>
        <taxon>Tracheophyta</taxon>
        <taxon>Spermatophyta</taxon>
        <taxon>Magnoliopsida</taxon>
        <taxon>eudicotyledons</taxon>
        <taxon>Gunneridae</taxon>
        <taxon>Pentapetalae</taxon>
        <taxon>rosids</taxon>
        <taxon>fabids</taxon>
        <taxon>Rosales</taxon>
        <taxon>Cannabaceae</taxon>
        <taxon>Parasponia</taxon>
    </lineage>
</organism>
<accession>A0A2P5AHW3</accession>
<evidence type="ECO:0000256" key="1">
    <source>
        <dbReference type="SAM" id="MobiDB-lite"/>
    </source>
</evidence>
<dbReference type="Proteomes" id="UP000237105">
    <property type="component" value="Unassembled WGS sequence"/>
</dbReference>
<feature type="compositionally biased region" description="Basic and acidic residues" evidence="1">
    <location>
        <begin position="40"/>
        <end position="56"/>
    </location>
</feature>
<comment type="caution">
    <text evidence="2">The sequence shown here is derived from an EMBL/GenBank/DDBJ whole genome shotgun (WGS) entry which is preliminary data.</text>
</comment>
<dbReference type="EMBL" id="JXTB01000583">
    <property type="protein sequence ID" value="PON36121.1"/>
    <property type="molecule type" value="Genomic_DNA"/>
</dbReference>
<name>A0A2P5AHW3_PARAD</name>
<dbReference type="AlphaFoldDB" id="A0A2P5AHW3"/>